<accession>A0A1Y1ZMS6</accession>
<keyword evidence="1" id="KW-0732">Signal</keyword>
<evidence type="ECO:0000313" key="3">
    <source>
        <dbReference type="Proteomes" id="UP000193144"/>
    </source>
</evidence>
<name>A0A1Y1ZMS6_9PLEO</name>
<comment type="caution">
    <text evidence="2">The sequence shown here is derived from an EMBL/GenBank/DDBJ whole genome shotgun (WGS) entry which is preliminary data.</text>
</comment>
<dbReference type="OrthoDB" id="3793221at2759"/>
<dbReference type="AlphaFoldDB" id="A0A1Y1ZMS6"/>
<evidence type="ECO:0000256" key="1">
    <source>
        <dbReference type="SAM" id="SignalP"/>
    </source>
</evidence>
<evidence type="ECO:0000313" key="2">
    <source>
        <dbReference type="EMBL" id="ORY11552.1"/>
    </source>
</evidence>
<feature type="signal peptide" evidence="1">
    <location>
        <begin position="1"/>
        <end position="20"/>
    </location>
</feature>
<sequence length="622" mass="67197">MVRIIFIVFVPILGCASVIAVYTSSPTTTVTSLQRREDPPATAAIPTFTFNPLTQHIASRNPSQEPTGDKLQIYPTGIYDDFPTDGVTISFGPDLRKRITDAIGNDCAANHEACRNRLLPVLGNTDINTHSKRFLVALGALMGYLLNLVAAEILVLSVESAVLASGEIPDQKYDYSELAQLHDYLALTHGLGSPDTVAIQLGPDAKLSTITIPSTSIASTPTPTGPDLITLETLTADAGERKKGDIVYHVPVDSGRRIADFLGMLGVKTLVDTCKGYDLFDPQVSRIHRGKRADTIEECLNLLAHFVPNLMEAAPPDAIVLSPQNYPAPPGGLDQAVGFPVPNLQGAENIQFVTVTYHIILAQLRRGGAAPGAAPPAEQFDIPTLVRSTLGMTLLMHAVMNAGQMALEIWLPQRAIATDMKALDFVCPKDILCIEDNCGAQKDEFEISSRNEISIRNALCKKPKYEGCDCKPVLYPHHNLVRPGQVEAQYAWMNYLVKKGEEATNAPKPSFEAKCDGGFQAVKSLAESFKGKMKDLCSTHQTLPGDLSGGMWVNTASDAGQSWQIFFQTDANSAKTCSFDCETVFSTFADKKDCVKEDGIMKNGVITTDCGKAGYVAYALSP</sequence>
<dbReference type="Proteomes" id="UP000193144">
    <property type="component" value="Unassembled WGS sequence"/>
</dbReference>
<reference evidence="2 3" key="1">
    <citation type="submission" date="2016-07" db="EMBL/GenBank/DDBJ databases">
        <title>Pervasive Adenine N6-methylation of Active Genes in Fungi.</title>
        <authorList>
            <consortium name="DOE Joint Genome Institute"/>
            <person name="Mondo S.J."/>
            <person name="Dannebaum R.O."/>
            <person name="Kuo R.C."/>
            <person name="Labutti K."/>
            <person name="Haridas S."/>
            <person name="Kuo A."/>
            <person name="Salamov A."/>
            <person name="Ahrendt S.R."/>
            <person name="Lipzen A."/>
            <person name="Sullivan W."/>
            <person name="Andreopoulos W.B."/>
            <person name="Clum A."/>
            <person name="Lindquist E."/>
            <person name="Daum C."/>
            <person name="Ramamoorthy G.K."/>
            <person name="Gryganskyi A."/>
            <person name="Culley D."/>
            <person name="Magnuson J.K."/>
            <person name="James T.Y."/>
            <person name="O'Malley M.A."/>
            <person name="Stajich J.E."/>
            <person name="Spatafora J.W."/>
            <person name="Visel A."/>
            <person name="Grigoriev I.V."/>
        </authorList>
    </citation>
    <scope>NUCLEOTIDE SEQUENCE [LARGE SCALE GENOMIC DNA]</scope>
    <source>
        <strain evidence="2 3">CBS 115471</strain>
    </source>
</reference>
<protein>
    <submittedName>
        <fullName evidence="2">Uncharacterized protein</fullName>
    </submittedName>
</protein>
<organism evidence="2 3">
    <name type="scientific">Clohesyomyces aquaticus</name>
    <dbReference type="NCBI Taxonomy" id="1231657"/>
    <lineage>
        <taxon>Eukaryota</taxon>
        <taxon>Fungi</taxon>
        <taxon>Dikarya</taxon>
        <taxon>Ascomycota</taxon>
        <taxon>Pezizomycotina</taxon>
        <taxon>Dothideomycetes</taxon>
        <taxon>Pleosporomycetidae</taxon>
        <taxon>Pleosporales</taxon>
        <taxon>Lindgomycetaceae</taxon>
        <taxon>Clohesyomyces</taxon>
    </lineage>
</organism>
<gene>
    <name evidence="2" type="ORF">BCR34DRAFT_601331</name>
</gene>
<keyword evidence="3" id="KW-1185">Reference proteome</keyword>
<proteinExistence type="predicted"/>
<feature type="chain" id="PRO_5011988158" evidence="1">
    <location>
        <begin position="21"/>
        <end position="622"/>
    </location>
</feature>
<dbReference type="EMBL" id="MCFA01000060">
    <property type="protein sequence ID" value="ORY11552.1"/>
    <property type="molecule type" value="Genomic_DNA"/>
</dbReference>